<evidence type="ECO:0000313" key="2">
    <source>
        <dbReference type="Proteomes" id="UP000824782"/>
    </source>
</evidence>
<reference evidence="1" key="1">
    <citation type="thesis" date="2020" institute="ProQuest LLC" country="789 East Eisenhower Parkway, Ann Arbor, MI, USA">
        <title>Comparative Genomics and Chromosome Evolution.</title>
        <authorList>
            <person name="Mudd A.B."/>
        </authorList>
    </citation>
    <scope>NUCLEOTIDE SEQUENCE</scope>
    <source>
        <strain evidence="1">237g6f4</strain>
        <tissue evidence="1">Blood</tissue>
    </source>
</reference>
<organism evidence="1 2">
    <name type="scientific">Engystomops pustulosus</name>
    <name type="common">Tungara frog</name>
    <name type="synonym">Physalaemus pustulosus</name>
    <dbReference type="NCBI Taxonomy" id="76066"/>
    <lineage>
        <taxon>Eukaryota</taxon>
        <taxon>Metazoa</taxon>
        <taxon>Chordata</taxon>
        <taxon>Craniata</taxon>
        <taxon>Vertebrata</taxon>
        <taxon>Euteleostomi</taxon>
        <taxon>Amphibia</taxon>
        <taxon>Batrachia</taxon>
        <taxon>Anura</taxon>
        <taxon>Neobatrachia</taxon>
        <taxon>Hyloidea</taxon>
        <taxon>Leptodactylidae</taxon>
        <taxon>Leiuperinae</taxon>
        <taxon>Engystomops</taxon>
    </lineage>
</organism>
<dbReference type="EMBL" id="WNYA01000006">
    <property type="protein sequence ID" value="KAG8569323.1"/>
    <property type="molecule type" value="Genomic_DNA"/>
</dbReference>
<protein>
    <submittedName>
        <fullName evidence="1">Uncharacterized protein</fullName>
    </submittedName>
</protein>
<evidence type="ECO:0000313" key="1">
    <source>
        <dbReference type="EMBL" id="KAG8569323.1"/>
    </source>
</evidence>
<name>A0AAV7B9S3_ENGPU</name>
<comment type="caution">
    <text evidence="1">The sequence shown here is derived from an EMBL/GenBank/DDBJ whole genome shotgun (WGS) entry which is preliminary data.</text>
</comment>
<sequence>MATIKSSRTWADIQESLSRVRQQYGLLPRAEWDDLIAMTSYEKAMSAKHKNKSLPRQYLPSLTSKSNWDLRRAEMEYADAKRHKQQEGRRSAKYDYFYPKPVLVKNTERMKPTTEHTAYRYFTENKHFAGDFVDSFILENLTNEIVPDVLIEALTNNTQMPKKKHYGKKARHWKSDNYRGSSGTYSMSLLDELLIEILRDLSAHVLRRMVRDFVDDHLVRAALHDCIDEILTSIIQTELSSMVSNPVDHATEMLYVKISGIRGNVLSIKQKEAKMKGNINKHKQIVW</sequence>
<keyword evidence="2" id="KW-1185">Reference proteome</keyword>
<proteinExistence type="predicted"/>
<dbReference type="AlphaFoldDB" id="A0AAV7B9S3"/>
<dbReference type="Proteomes" id="UP000824782">
    <property type="component" value="Unassembled WGS sequence"/>
</dbReference>
<gene>
    <name evidence="1" type="ORF">GDO81_014368</name>
</gene>
<accession>A0AAV7B9S3</accession>